<feature type="transmembrane region" description="Helical" evidence="7">
    <location>
        <begin position="256"/>
        <end position="282"/>
    </location>
</feature>
<evidence type="ECO:0000256" key="5">
    <source>
        <dbReference type="ARBA" id="ARBA00023136"/>
    </source>
</evidence>
<feature type="transmembrane region" description="Helical" evidence="7">
    <location>
        <begin position="182"/>
        <end position="203"/>
    </location>
</feature>
<evidence type="ECO:0000256" key="7">
    <source>
        <dbReference type="SAM" id="Phobius"/>
    </source>
</evidence>
<dbReference type="Pfam" id="PF09815">
    <property type="entry name" value="XK-related"/>
    <property type="match status" value="1"/>
</dbReference>
<organism evidence="8 9">
    <name type="scientific">Reticulomyxa filosa</name>
    <dbReference type="NCBI Taxonomy" id="46433"/>
    <lineage>
        <taxon>Eukaryota</taxon>
        <taxon>Sar</taxon>
        <taxon>Rhizaria</taxon>
        <taxon>Retaria</taxon>
        <taxon>Foraminifera</taxon>
        <taxon>Monothalamids</taxon>
        <taxon>Reticulomyxidae</taxon>
        <taxon>Reticulomyxa</taxon>
    </lineage>
</organism>
<dbReference type="InterPro" id="IPR018629">
    <property type="entry name" value="XK-rel"/>
</dbReference>
<protein>
    <recommendedName>
        <fullName evidence="10">Transmembrane protein</fullName>
    </recommendedName>
</protein>
<comment type="subcellular location">
    <subcellularLocation>
        <location evidence="1">Membrane</location>
        <topology evidence="1">Multi-pass membrane protein</topology>
    </subcellularLocation>
</comment>
<evidence type="ECO:0000313" key="9">
    <source>
        <dbReference type="Proteomes" id="UP000023152"/>
    </source>
</evidence>
<feature type="region of interest" description="Disordered" evidence="6">
    <location>
        <begin position="517"/>
        <end position="537"/>
    </location>
</feature>
<name>X6M7Y1_RETFI</name>
<keyword evidence="3 7" id="KW-0812">Transmembrane</keyword>
<dbReference type="EMBL" id="ASPP01023722">
    <property type="protein sequence ID" value="ETO10019.1"/>
    <property type="molecule type" value="Genomic_DNA"/>
</dbReference>
<dbReference type="GO" id="GO:0005886">
    <property type="term" value="C:plasma membrane"/>
    <property type="evidence" value="ECO:0007669"/>
    <property type="project" value="UniProtKB-ARBA"/>
</dbReference>
<gene>
    <name evidence="8" type="ORF">RFI_27358</name>
</gene>
<accession>X6M7Y1</accession>
<reference evidence="8 9" key="1">
    <citation type="journal article" date="2013" name="Curr. Biol.">
        <title>The Genome of the Foraminiferan Reticulomyxa filosa.</title>
        <authorList>
            <person name="Glockner G."/>
            <person name="Hulsmann N."/>
            <person name="Schleicher M."/>
            <person name="Noegel A.A."/>
            <person name="Eichinger L."/>
            <person name="Gallinger C."/>
            <person name="Pawlowski J."/>
            <person name="Sierra R."/>
            <person name="Euteneuer U."/>
            <person name="Pillet L."/>
            <person name="Moustafa A."/>
            <person name="Platzer M."/>
            <person name="Groth M."/>
            <person name="Szafranski K."/>
            <person name="Schliwa M."/>
        </authorList>
    </citation>
    <scope>NUCLEOTIDE SEQUENCE [LARGE SCALE GENOMIC DNA]</scope>
</reference>
<comment type="similarity">
    <text evidence="2">Belongs to the XK family.</text>
</comment>
<proteinExistence type="inferred from homology"/>
<dbReference type="AlphaFoldDB" id="X6M7Y1"/>
<evidence type="ECO:0000256" key="1">
    <source>
        <dbReference type="ARBA" id="ARBA00004141"/>
    </source>
</evidence>
<feature type="transmembrane region" description="Helical" evidence="7">
    <location>
        <begin position="77"/>
        <end position="97"/>
    </location>
</feature>
<evidence type="ECO:0000256" key="4">
    <source>
        <dbReference type="ARBA" id="ARBA00022989"/>
    </source>
</evidence>
<keyword evidence="9" id="KW-1185">Reference proteome</keyword>
<feature type="transmembrane region" description="Helical" evidence="7">
    <location>
        <begin position="303"/>
        <end position="319"/>
    </location>
</feature>
<feature type="transmembrane region" description="Helical" evidence="7">
    <location>
        <begin position="215"/>
        <end position="236"/>
    </location>
</feature>
<comment type="caution">
    <text evidence="8">The sequence shown here is derived from an EMBL/GenBank/DDBJ whole genome shotgun (WGS) entry which is preliminary data.</text>
</comment>
<sequence length="603" mass="69996">MPSQSSARLLTYLYDGYTIAVSVADVITDVMVMVEYYRSGETVFFWVGMANLIIAQLCYCFAFVLRYGDNRGCLRRLLIFTCVLPLAPLLSFAFYWASLPNNRLSKLFEKFGLSTREYTPYTNKKKKKTTTSNQEEEEEEADLKEWVRERIHKNMGFLLEATVEAFPQCLIQMSAIVYTSRVNWVTLLSIFLSLISFATKSVVFSQSVTVSIFIFNWLSMICDFLGIFVVVAWVFFKPDNSSVTHTFVGDFSVMGQAWFLKVLIFSIPLIFYCGIPLSGVLVGEFYSEIALEKRKTMPCYKKFPLFCFYFVIAIIIFICGSTVTLFVIEIPFFSGIAFFLYIMTHDRYSNQEREFWQGALKFVQQSPMSNRYCTFLHLMFTSCICSRRCSMSYSCCGPLPKMLTAHDDHSRFNAKHNYAKAFELPKERYPTLPHRDNLSIDCPEFFMDSPTCSALLNRRFHDTVVRIAIVNWCVSGRRVAQDYKFHEFLCDSFLDGDGISKSPNTVHVAMSRYEQKERMLEETEEKEKKEQENEKRESNKVISWENLTFAHLRYFSQQFHQSTFFSLFKVMYFAPSVSTKRDLESLISSGTSPENLRAIEKKK</sequence>
<evidence type="ECO:0000256" key="2">
    <source>
        <dbReference type="ARBA" id="ARBA00008789"/>
    </source>
</evidence>
<keyword evidence="4 7" id="KW-1133">Transmembrane helix</keyword>
<feature type="transmembrane region" description="Helical" evidence="7">
    <location>
        <begin position="12"/>
        <end position="37"/>
    </location>
</feature>
<evidence type="ECO:0008006" key="10">
    <source>
        <dbReference type="Google" id="ProtNLM"/>
    </source>
</evidence>
<evidence type="ECO:0000313" key="8">
    <source>
        <dbReference type="EMBL" id="ETO10019.1"/>
    </source>
</evidence>
<evidence type="ECO:0000256" key="6">
    <source>
        <dbReference type="SAM" id="MobiDB-lite"/>
    </source>
</evidence>
<keyword evidence="5 7" id="KW-0472">Membrane</keyword>
<feature type="transmembrane region" description="Helical" evidence="7">
    <location>
        <begin position="43"/>
        <end position="65"/>
    </location>
</feature>
<evidence type="ECO:0000256" key="3">
    <source>
        <dbReference type="ARBA" id="ARBA00022692"/>
    </source>
</evidence>
<dbReference type="Proteomes" id="UP000023152">
    <property type="component" value="Unassembled WGS sequence"/>
</dbReference>